<feature type="compositionally biased region" description="Basic and acidic residues" evidence="1">
    <location>
        <begin position="343"/>
        <end position="361"/>
    </location>
</feature>
<feature type="region of interest" description="Disordered" evidence="1">
    <location>
        <begin position="312"/>
        <end position="369"/>
    </location>
</feature>
<reference evidence="2 3" key="1">
    <citation type="journal article" date="2019" name="Int. J. Syst. Evol. Microbiol.">
        <title>The Global Catalogue of Microorganisms (GCM) 10K type strain sequencing project: providing services to taxonomists for standard genome sequencing and annotation.</title>
        <authorList>
            <consortium name="The Broad Institute Genomics Platform"/>
            <consortium name="The Broad Institute Genome Sequencing Center for Infectious Disease"/>
            <person name="Wu L."/>
            <person name="Ma J."/>
        </authorList>
    </citation>
    <scope>NUCLEOTIDE SEQUENCE [LARGE SCALE GENOMIC DNA]</scope>
    <source>
        <strain evidence="2 3">NBRC 111368</strain>
    </source>
</reference>
<dbReference type="AlphaFoldDB" id="A0ABD5RUW6"/>
<keyword evidence="3" id="KW-1185">Reference proteome</keyword>
<evidence type="ECO:0000313" key="2">
    <source>
        <dbReference type="EMBL" id="MFC6723209.1"/>
    </source>
</evidence>
<feature type="compositionally biased region" description="Acidic residues" evidence="1">
    <location>
        <begin position="312"/>
        <end position="326"/>
    </location>
</feature>
<comment type="caution">
    <text evidence="2">The sequence shown here is derived from an EMBL/GenBank/DDBJ whole genome shotgun (WGS) entry which is preliminary data.</text>
</comment>
<gene>
    <name evidence="2" type="ORF">ACFQE1_02130</name>
</gene>
<proteinExistence type="predicted"/>
<dbReference type="Proteomes" id="UP001596328">
    <property type="component" value="Unassembled WGS sequence"/>
</dbReference>
<dbReference type="SUPFAM" id="SSF52540">
    <property type="entry name" value="P-loop containing nucleoside triphosphate hydrolases"/>
    <property type="match status" value="1"/>
</dbReference>
<evidence type="ECO:0000313" key="3">
    <source>
        <dbReference type="Proteomes" id="UP001596328"/>
    </source>
</evidence>
<sequence length="369" mass="41455">MSSNTEDWTSSDLRSALSKLNKAEEVGAVEEAVAANARETMSAMLRLKMHYDPNADPVLPDEVEDCVLYKRLKARLETNRAYDAVRAGDISSMRYLAGRQWDEGMDTSSWRVADVLTNDLWKPNDRDNMLNLILYGPTPSIAKGSNTGTGKSDFAYLISEGGERAYKRIGQSLQIASNNDTDPYQQVEKWSEAEGWMQEMDGPKLLILDEAAQGLKNKDMTAGDVLGKAIRLMRKYNCHLILISHTGKDIPLDIRRQVVFARKGSKKTATLGNKLEEDSSGEMQIKNVEYDLKNIPPTDVKYDSYDDRGEFEWDIDEDDSTEEESEPTPQCQAKTKAGSRCPNDAKRPTDDPRVCKNHTPDDIPDDEDE</sequence>
<organism evidence="2 3">
    <name type="scientific">Halobium palmae</name>
    <dbReference type="NCBI Taxonomy" id="1776492"/>
    <lineage>
        <taxon>Archaea</taxon>
        <taxon>Methanobacteriati</taxon>
        <taxon>Methanobacteriota</taxon>
        <taxon>Stenosarchaea group</taxon>
        <taxon>Halobacteria</taxon>
        <taxon>Halobacteriales</taxon>
        <taxon>Haloferacaceae</taxon>
        <taxon>Halobium</taxon>
    </lineage>
</organism>
<accession>A0ABD5RUW6</accession>
<dbReference type="EMBL" id="JBHSWU010000007">
    <property type="protein sequence ID" value="MFC6723209.1"/>
    <property type="molecule type" value="Genomic_DNA"/>
</dbReference>
<name>A0ABD5RUW6_9EURY</name>
<dbReference type="Gene3D" id="3.40.50.300">
    <property type="entry name" value="P-loop containing nucleotide triphosphate hydrolases"/>
    <property type="match status" value="1"/>
</dbReference>
<dbReference type="InterPro" id="IPR027417">
    <property type="entry name" value="P-loop_NTPase"/>
</dbReference>
<protein>
    <recommendedName>
        <fullName evidence="4">AAA+ ATPase domain-containing protein</fullName>
    </recommendedName>
</protein>
<evidence type="ECO:0000256" key="1">
    <source>
        <dbReference type="SAM" id="MobiDB-lite"/>
    </source>
</evidence>
<evidence type="ECO:0008006" key="4">
    <source>
        <dbReference type="Google" id="ProtNLM"/>
    </source>
</evidence>